<feature type="signal peptide" evidence="1">
    <location>
        <begin position="1"/>
        <end position="28"/>
    </location>
</feature>
<name>A0A2P2PYN4_RHIMU</name>
<evidence type="ECO:0000313" key="2">
    <source>
        <dbReference type="EMBL" id="MBX59838.1"/>
    </source>
</evidence>
<proteinExistence type="predicted"/>
<evidence type="ECO:0000256" key="1">
    <source>
        <dbReference type="SAM" id="SignalP"/>
    </source>
</evidence>
<reference evidence="2" key="1">
    <citation type="submission" date="2018-02" db="EMBL/GenBank/DDBJ databases">
        <title>Rhizophora mucronata_Transcriptome.</title>
        <authorList>
            <person name="Meera S.P."/>
            <person name="Sreeshan A."/>
            <person name="Augustine A."/>
        </authorList>
    </citation>
    <scope>NUCLEOTIDE SEQUENCE</scope>
    <source>
        <tissue evidence="2">Leaf</tissue>
    </source>
</reference>
<organism evidence="2">
    <name type="scientific">Rhizophora mucronata</name>
    <name type="common">Asiatic mangrove</name>
    <dbReference type="NCBI Taxonomy" id="61149"/>
    <lineage>
        <taxon>Eukaryota</taxon>
        <taxon>Viridiplantae</taxon>
        <taxon>Streptophyta</taxon>
        <taxon>Embryophyta</taxon>
        <taxon>Tracheophyta</taxon>
        <taxon>Spermatophyta</taxon>
        <taxon>Magnoliopsida</taxon>
        <taxon>eudicotyledons</taxon>
        <taxon>Gunneridae</taxon>
        <taxon>Pentapetalae</taxon>
        <taxon>rosids</taxon>
        <taxon>fabids</taxon>
        <taxon>Malpighiales</taxon>
        <taxon>Rhizophoraceae</taxon>
        <taxon>Rhizophora</taxon>
    </lineage>
</organism>
<protein>
    <submittedName>
        <fullName evidence="2">Uncharacterized protein</fullName>
    </submittedName>
</protein>
<dbReference type="EMBL" id="GGEC01079354">
    <property type="protein sequence ID" value="MBX59838.1"/>
    <property type="molecule type" value="Transcribed_RNA"/>
</dbReference>
<dbReference type="AlphaFoldDB" id="A0A2P2PYN4"/>
<accession>A0A2P2PYN4</accession>
<sequence>MFLIIHKGWTLPLSYLSLSLLGLRKMTSVSEKRKPYTEKMTEHCRRRQARQLLPVFLSSSSTNDIFVLLHISRDCSENTTT</sequence>
<feature type="chain" id="PRO_5015131806" evidence="1">
    <location>
        <begin position="29"/>
        <end position="81"/>
    </location>
</feature>
<keyword evidence="1" id="KW-0732">Signal</keyword>